<dbReference type="RefSeq" id="WP_344741501.1">
    <property type="nucleotide sequence ID" value="NZ_BAAAYR010000001.1"/>
</dbReference>
<dbReference type="Proteomes" id="UP001500767">
    <property type="component" value="Unassembled WGS sequence"/>
</dbReference>
<dbReference type="SUPFAM" id="SSF50475">
    <property type="entry name" value="FMN-binding split barrel"/>
    <property type="match status" value="1"/>
</dbReference>
<dbReference type="Pfam" id="PF01613">
    <property type="entry name" value="Flavin_Reduct"/>
    <property type="match status" value="1"/>
</dbReference>
<evidence type="ECO:0000313" key="3">
    <source>
        <dbReference type="EMBL" id="GAA3558940.1"/>
    </source>
</evidence>
<dbReference type="InterPro" id="IPR002563">
    <property type="entry name" value="Flavin_Rdtase-like_dom"/>
</dbReference>
<dbReference type="Gene3D" id="2.30.110.10">
    <property type="entry name" value="Electron Transport, Fmn-binding Protein, Chain A"/>
    <property type="match status" value="1"/>
</dbReference>
<evidence type="ECO:0000256" key="1">
    <source>
        <dbReference type="ARBA" id="ARBA00023002"/>
    </source>
</evidence>
<feature type="domain" description="Flavin reductase like" evidence="2">
    <location>
        <begin position="28"/>
        <end position="171"/>
    </location>
</feature>
<sequence length="178" mass="18796">MTAEPCTRAPQQTGTPAPVTSDAFRSIFRRHPAGVAVVALRDGDRPVGFTATSVVSVSADPALVTFSVAGTSSSWSALSRARSLTIGFLAAEQVDVSARFATSGVDRFAGVDWHWLPTGEPVLDDVPAWIRGDVVDRIPVGASHLVVVHVRETAQGRPGAPLVYHDRAYHALDEGSAL</sequence>
<accession>A0ABP6X0F4</accession>
<organism evidence="3 4">
    <name type="scientific">Microlunatus spumicola</name>
    <dbReference type="NCBI Taxonomy" id="81499"/>
    <lineage>
        <taxon>Bacteria</taxon>
        <taxon>Bacillati</taxon>
        <taxon>Actinomycetota</taxon>
        <taxon>Actinomycetes</taxon>
        <taxon>Propionibacteriales</taxon>
        <taxon>Propionibacteriaceae</taxon>
        <taxon>Microlunatus</taxon>
    </lineage>
</organism>
<dbReference type="EMBL" id="BAAAYR010000001">
    <property type="protein sequence ID" value="GAA3558940.1"/>
    <property type="molecule type" value="Genomic_DNA"/>
</dbReference>
<comment type="caution">
    <text evidence="3">The sequence shown here is derived from an EMBL/GenBank/DDBJ whole genome shotgun (WGS) entry which is preliminary data.</text>
</comment>
<name>A0ABP6X0F4_9ACTN</name>
<keyword evidence="4" id="KW-1185">Reference proteome</keyword>
<dbReference type="SMART" id="SM00903">
    <property type="entry name" value="Flavin_Reduct"/>
    <property type="match status" value="1"/>
</dbReference>
<gene>
    <name evidence="3" type="ORF">GCM10022197_12870</name>
</gene>
<reference evidence="4" key="1">
    <citation type="journal article" date="2019" name="Int. J. Syst. Evol. Microbiol.">
        <title>The Global Catalogue of Microorganisms (GCM) 10K type strain sequencing project: providing services to taxonomists for standard genome sequencing and annotation.</title>
        <authorList>
            <consortium name="The Broad Institute Genomics Platform"/>
            <consortium name="The Broad Institute Genome Sequencing Center for Infectious Disease"/>
            <person name="Wu L."/>
            <person name="Ma J."/>
        </authorList>
    </citation>
    <scope>NUCLEOTIDE SEQUENCE [LARGE SCALE GENOMIC DNA]</scope>
    <source>
        <strain evidence="4">JCM 16540</strain>
    </source>
</reference>
<dbReference type="PANTHER" id="PTHR30466:SF1">
    <property type="entry name" value="FMN REDUCTASE (NADH) RUTF"/>
    <property type="match status" value="1"/>
</dbReference>
<dbReference type="PANTHER" id="PTHR30466">
    <property type="entry name" value="FLAVIN REDUCTASE"/>
    <property type="match status" value="1"/>
</dbReference>
<keyword evidence="1" id="KW-0560">Oxidoreductase</keyword>
<evidence type="ECO:0000259" key="2">
    <source>
        <dbReference type="SMART" id="SM00903"/>
    </source>
</evidence>
<proteinExistence type="predicted"/>
<evidence type="ECO:0000313" key="4">
    <source>
        <dbReference type="Proteomes" id="UP001500767"/>
    </source>
</evidence>
<dbReference type="InterPro" id="IPR012349">
    <property type="entry name" value="Split_barrel_FMN-bd"/>
</dbReference>
<protein>
    <submittedName>
        <fullName evidence="3">Flavin reductase family protein</fullName>
    </submittedName>
</protein>
<dbReference type="InterPro" id="IPR050268">
    <property type="entry name" value="NADH-dep_flavin_reductase"/>
</dbReference>